<name>A0A8J6XTH5_9CYAN</name>
<sequence>MTLSYSNSDSLPPVQENEFLPPLGRWTTVGGMVMLSFIGIAIATASVAKYKVTVKAQANLRPAGELRIVQAATEGSVMRVSVKENQVVKKGDIIATIDDSRLQTKKSQLQSNIQQSQLQFVQINAQISALNSQIRAETDRINRVIAGASAELEHRSRDYRDKQIITTADVEEAEANVKIAHKELQKATAELKSAEADLKSRVAGLSAAQSKRNRYQKIAKVGALSQDQFEEAQLVASQQEQAVEAQKAVIQAQKQTIERLQQAISAASARGRRAVATLNPSKAEVAIALERIAQEKASLKANQATLDKERKALIQQRIGIQQTIERDSRELKQVEIDLSQTVITATADGIISKLNLRNSGQTVRPGEEIAQIVPSDAPLVVKAVVASEEKSKLKEGQNVLVRVSACPYPDYGTLKGKVKAISPDAFIPQANGAAGVASTTVASQKAAVVGAFYEVTIEPESLFLYNGKKQCSIQLGMEGRADIISREETVLQFFLRKARLIADF</sequence>
<dbReference type="Gene3D" id="1.10.287.470">
    <property type="entry name" value="Helix hairpin bin"/>
    <property type="match status" value="1"/>
</dbReference>
<gene>
    <name evidence="9" type="ORF">ICL16_44535</name>
</gene>
<dbReference type="Gene3D" id="2.40.50.100">
    <property type="match status" value="1"/>
</dbReference>
<reference evidence="9" key="1">
    <citation type="submission" date="2020-09" db="EMBL/GenBank/DDBJ databases">
        <title>Iningainema tapete sp. nov. (Scytonemataceae, Cyanobacteria) from greenhouses in central Florida (USA) produces two types of nodularin with biosynthetic potential for microcystin-LR and anabaenopeptins.</title>
        <authorList>
            <person name="Berthold D.E."/>
            <person name="Lefler F.W."/>
            <person name="Huang I.-S."/>
            <person name="Abdulla H."/>
            <person name="Zimba P.V."/>
            <person name="Laughinghouse H.D. IV."/>
        </authorList>
    </citation>
    <scope>NUCLEOTIDE SEQUENCE</scope>
    <source>
        <strain evidence="9">BLCCT55</strain>
    </source>
</reference>
<comment type="caution">
    <text evidence="9">The sequence shown here is derived from an EMBL/GenBank/DDBJ whole genome shotgun (WGS) entry which is preliminary data.</text>
</comment>
<keyword evidence="6" id="KW-0175">Coiled coil</keyword>
<dbReference type="Gene3D" id="2.40.30.170">
    <property type="match status" value="1"/>
</dbReference>
<evidence type="ECO:0000259" key="8">
    <source>
        <dbReference type="Pfam" id="PF26002"/>
    </source>
</evidence>
<dbReference type="PANTHER" id="PTHR30386:SF26">
    <property type="entry name" value="TRANSPORT PROTEIN COMB"/>
    <property type="match status" value="1"/>
</dbReference>
<dbReference type="InterPro" id="IPR058982">
    <property type="entry name" value="Beta-barrel_AprE"/>
</dbReference>
<dbReference type="PANTHER" id="PTHR30386">
    <property type="entry name" value="MEMBRANE FUSION SUBUNIT OF EMRAB-TOLC MULTIDRUG EFFLUX PUMP"/>
    <property type="match status" value="1"/>
</dbReference>
<feature type="domain" description="AprE-like beta-barrel" evidence="8">
    <location>
        <begin position="379"/>
        <end position="434"/>
    </location>
</feature>
<feature type="transmembrane region" description="Helical" evidence="7">
    <location>
        <begin position="26"/>
        <end position="48"/>
    </location>
</feature>
<protein>
    <submittedName>
        <fullName evidence="9">HlyD family efflux transporter periplasmic adaptor subunit</fullName>
    </submittedName>
</protein>
<dbReference type="Pfam" id="PF26002">
    <property type="entry name" value="Beta-barrel_AprE"/>
    <property type="match status" value="1"/>
</dbReference>
<dbReference type="RefSeq" id="WP_190839168.1">
    <property type="nucleotide sequence ID" value="NZ_CAWPPI010000134.1"/>
</dbReference>
<evidence type="ECO:0000313" key="9">
    <source>
        <dbReference type="EMBL" id="MBD2778931.1"/>
    </source>
</evidence>
<evidence type="ECO:0000256" key="4">
    <source>
        <dbReference type="ARBA" id="ARBA00022989"/>
    </source>
</evidence>
<feature type="coiled-coil region" evidence="6">
    <location>
        <begin position="235"/>
        <end position="316"/>
    </location>
</feature>
<dbReference type="GO" id="GO:0016020">
    <property type="term" value="C:membrane"/>
    <property type="evidence" value="ECO:0007669"/>
    <property type="project" value="UniProtKB-SubCell"/>
</dbReference>
<accession>A0A8J6XTH5</accession>
<keyword evidence="4 7" id="KW-1133">Transmembrane helix</keyword>
<evidence type="ECO:0000256" key="7">
    <source>
        <dbReference type="SAM" id="Phobius"/>
    </source>
</evidence>
<evidence type="ECO:0000256" key="1">
    <source>
        <dbReference type="ARBA" id="ARBA00004167"/>
    </source>
</evidence>
<evidence type="ECO:0000256" key="2">
    <source>
        <dbReference type="ARBA" id="ARBA00009477"/>
    </source>
</evidence>
<proteinExistence type="inferred from homology"/>
<evidence type="ECO:0000313" key="10">
    <source>
        <dbReference type="Proteomes" id="UP000629098"/>
    </source>
</evidence>
<feature type="coiled-coil region" evidence="6">
    <location>
        <begin position="170"/>
        <end position="197"/>
    </location>
</feature>
<evidence type="ECO:0000256" key="6">
    <source>
        <dbReference type="SAM" id="Coils"/>
    </source>
</evidence>
<comment type="subcellular location">
    <subcellularLocation>
        <location evidence="1">Membrane</location>
        <topology evidence="1">Single-pass membrane protein</topology>
    </subcellularLocation>
</comment>
<keyword evidence="3 7" id="KW-0812">Transmembrane</keyword>
<dbReference type="InterPro" id="IPR050739">
    <property type="entry name" value="MFP"/>
</dbReference>
<dbReference type="Proteomes" id="UP000629098">
    <property type="component" value="Unassembled WGS sequence"/>
</dbReference>
<dbReference type="EMBL" id="JACXAE010000134">
    <property type="protein sequence ID" value="MBD2778931.1"/>
    <property type="molecule type" value="Genomic_DNA"/>
</dbReference>
<keyword evidence="10" id="KW-1185">Reference proteome</keyword>
<organism evidence="9 10">
    <name type="scientific">Iningainema tapete BLCC-T55</name>
    <dbReference type="NCBI Taxonomy" id="2748662"/>
    <lineage>
        <taxon>Bacteria</taxon>
        <taxon>Bacillati</taxon>
        <taxon>Cyanobacteriota</taxon>
        <taxon>Cyanophyceae</taxon>
        <taxon>Nostocales</taxon>
        <taxon>Scytonemataceae</taxon>
        <taxon>Iningainema tapete</taxon>
    </lineage>
</organism>
<comment type="similarity">
    <text evidence="2">Belongs to the membrane fusion protein (MFP) (TC 8.A.1) family.</text>
</comment>
<dbReference type="AlphaFoldDB" id="A0A8J6XTH5"/>
<keyword evidence="5 7" id="KW-0472">Membrane</keyword>
<evidence type="ECO:0000256" key="5">
    <source>
        <dbReference type="ARBA" id="ARBA00023136"/>
    </source>
</evidence>
<evidence type="ECO:0000256" key="3">
    <source>
        <dbReference type="ARBA" id="ARBA00022692"/>
    </source>
</evidence>